<dbReference type="NCBIfam" id="TIGR00487">
    <property type="entry name" value="IF-2"/>
    <property type="match status" value="1"/>
</dbReference>
<dbReference type="SUPFAM" id="SSF50447">
    <property type="entry name" value="Translation proteins"/>
    <property type="match status" value="2"/>
</dbReference>
<dbReference type="CDD" id="cd01887">
    <property type="entry name" value="IF2_eIF5B"/>
    <property type="match status" value="1"/>
</dbReference>
<dbReference type="FunFam" id="3.40.50.10050:FF:000001">
    <property type="entry name" value="Translation initiation factor IF-2"/>
    <property type="match status" value="1"/>
</dbReference>
<feature type="domain" description="Tr-type G" evidence="9">
    <location>
        <begin position="13"/>
        <end position="186"/>
    </location>
</feature>
<dbReference type="PROSITE" id="PS51722">
    <property type="entry name" value="G_TR_2"/>
    <property type="match status" value="1"/>
</dbReference>
<dbReference type="NCBIfam" id="TIGR00231">
    <property type="entry name" value="small_GTP"/>
    <property type="match status" value="1"/>
</dbReference>
<comment type="similarity">
    <text evidence="1 8">Belongs to the TRAFAC class translation factor GTPase superfamily. Classic translation factor GTPase family. IF-2 subfamily.</text>
</comment>
<dbReference type="Pfam" id="PF11987">
    <property type="entry name" value="IF-2"/>
    <property type="match status" value="1"/>
</dbReference>
<keyword evidence="6" id="KW-0342">GTP-binding</keyword>
<dbReference type="FunFam" id="3.40.50.300:FF:000019">
    <property type="entry name" value="Translation initiation factor IF-2"/>
    <property type="match status" value="1"/>
</dbReference>
<dbReference type="Gene3D" id="3.40.50.300">
    <property type="entry name" value="P-loop containing nucleotide triphosphate hydrolases"/>
    <property type="match status" value="1"/>
</dbReference>
<sequence length="496" mass="53704">MSDTKVSTNEDFIRPPVVTVMGHVDHGKTSILDAIRHTNIQSKEYGGITQHIGAYQIEYNSHKITFIDTPGHAAFTNMRARGGRAADIVILVVAADEGVKPQTKEAIHHAKAANALIIVAINKIDLPGADTKKVKQELAQENILVEDWGGDIICVEVSAKTGKNLDKLLDAILALAEMANLKASPKGELEAVIIESKLDRKRGAVVSCIIKNGTLRVGDKVVASGFETVIRSLMDDKGINLKEAIPSTPVEILGFKETPNVGDLLVEKGSELEQLAIDESRVEIVGKNTKKMVGIIVRADTQGTLEAVKASLADLVTSSVGQSYSLKFLLCSTGDITDSDVMLASSTNAVIVGFNVRMSSEIEDLAEEFKVQVKTYKTIYDLIDDTKDLLEGTATEAEAKIKGRAQVIKIFKLPSGDIVAGSKVIAGALKEEGRISIYDKDPNDLTKEDTPLYTGVIKNLKKGRDDVKIVGKDNECGVLLKPQYEDIKEGMWIEAR</sequence>
<dbReference type="STRING" id="1802610.A2W32_04635"/>
<gene>
    <name evidence="10" type="ORF">A2W32_04635</name>
</gene>
<dbReference type="Gene3D" id="3.40.50.10050">
    <property type="entry name" value="Translation initiation factor IF- 2, domain 3"/>
    <property type="match status" value="1"/>
</dbReference>
<evidence type="ECO:0000256" key="3">
    <source>
        <dbReference type="ARBA" id="ARBA00022540"/>
    </source>
</evidence>
<dbReference type="AlphaFoldDB" id="A0A1F4V393"/>
<name>A0A1F4V393_UNCKA</name>
<organism evidence="10 11">
    <name type="scientific">candidate division WWE3 bacterium RBG_16_37_10</name>
    <dbReference type="NCBI Taxonomy" id="1802610"/>
    <lineage>
        <taxon>Bacteria</taxon>
        <taxon>Katanobacteria</taxon>
    </lineage>
</organism>
<evidence type="ECO:0000256" key="6">
    <source>
        <dbReference type="ARBA" id="ARBA00023134"/>
    </source>
</evidence>
<dbReference type="PANTHER" id="PTHR43381">
    <property type="entry name" value="TRANSLATION INITIATION FACTOR IF-2-RELATED"/>
    <property type="match status" value="1"/>
</dbReference>
<dbReference type="GO" id="GO:0005737">
    <property type="term" value="C:cytoplasm"/>
    <property type="evidence" value="ECO:0007669"/>
    <property type="project" value="UniProtKB-UniRule"/>
</dbReference>
<proteinExistence type="inferred from homology"/>
<dbReference type="InterPro" id="IPR009000">
    <property type="entry name" value="Transl_B-barrel_sf"/>
</dbReference>
<evidence type="ECO:0000256" key="8">
    <source>
        <dbReference type="RuleBase" id="RU000644"/>
    </source>
</evidence>
<dbReference type="Pfam" id="PF22042">
    <property type="entry name" value="EF-G_D2"/>
    <property type="match status" value="1"/>
</dbReference>
<dbReference type="Gene3D" id="2.40.30.10">
    <property type="entry name" value="Translation factors"/>
    <property type="match status" value="2"/>
</dbReference>
<dbReference type="GO" id="GO:0003743">
    <property type="term" value="F:translation initiation factor activity"/>
    <property type="evidence" value="ECO:0007669"/>
    <property type="project" value="UniProtKB-UniRule"/>
</dbReference>
<evidence type="ECO:0000259" key="9">
    <source>
        <dbReference type="PROSITE" id="PS51722"/>
    </source>
</evidence>
<evidence type="ECO:0000256" key="1">
    <source>
        <dbReference type="ARBA" id="ARBA00007733"/>
    </source>
</evidence>
<keyword evidence="5 8" id="KW-0648">Protein biosynthesis</keyword>
<dbReference type="GO" id="GO:0003924">
    <property type="term" value="F:GTPase activity"/>
    <property type="evidence" value="ECO:0007669"/>
    <property type="project" value="InterPro"/>
</dbReference>
<accession>A0A1F4V393</accession>
<dbReference type="Pfam" id="PF00009">
    <property type="entry name" value="GTP_EFTU"/>
    <property type="match status" value="1"/>
</dbReference>
<dbReference type="InterPro" id="IPR036925">
    <property type="entry name" value="TIF_IF2_dom3_sf"/>
</dbReference>
<evidence type="ECO:0000256" key="7">
    <source>
        <dbReference type="NCBIfam" id="TIGR00487"/>
    </source>
</evidence>
<evidence type="ECO:0000256" key="5">
    <source>
        <dbReference type="ARBA" id="ARBA00022917"/>
    </source>
</evidence>
<dbReference type="InterPro" id="IPR000178">
    <property type="entry name" value="TF_IF2_bacterial-like"/>
</dbReference>
<dbReference type="SUPFAM" id="SSF52540">
    <property type="entry name" value="P-loop containing nucleoside triphosphate hydrolases"/>
    <property type="match status" value="1"/>
</dbReference>
<evidence type="ECO:0000313" key="10">
    <source>
        <dbReference type="EMBL" id="OGC51619.1"/>
    </source>
</evidence>
<dbReference type="InterPro" id="IPR000795">
    <property type="entry name" value="T_Tr_GTP-bd_dom"/>
</dbReference>
<dbReference type="SUPFAM" id="SSF52156">
    <property type="entry name" value="Initiation factor IF2/eIF5b, domain 3"/>
    <property type="match status" value="1"/>
</dbReference>
<evidence type="ECO:0000256" key="4">
    <source>
        <dbReference type="ARBA" id="ARBA00022741"/>
    </source>
</evidence>
<keyword evidence="3 8" id="KW-0396">Initiation factor</keyword>
<dbReference type="InterPro" id="IPR053905">
    <property type="entry name" value="EF-G-like_DII"/>
</dbReference>
<comment type="caution">
    <text evidence="10">The sequence shown here is derived from an EMBL/GenBank/DDBJ whole genome shotgun (WGS) entry which is preliminary data.</text>
</comment>
<protein>
    <recommendedName>
        <fullName evidence="2 7">Translation initiation factor IF-2</fullName>
    </recommendedName>
</protein>
<dbReference type="EMBL" id="MEUT01000015">
    <property type="protein sequence ID" value="OGC51619.1"/>
    <property type="molecule type" value="Genomic_DNA"/>
</dbReference>
<dbReference type="PANTHER" id="PTHR43381:SF4">
    <property type="entry name" value="EUKARYOTIC TRANSLATION INITIATION FACTOR 5B"/>
    <property type="match status" value="1"/>
</dbReference>
<comment type="function">
    <text evidence="8">One of the essential components for the initiation of protein synthesis. Protects formylmethionyl-tRNA from spontaneous hydrolysis and promotes its binding to the 30S ribosomal subunits. Also involved in the hydrolysis of GTP during the formation of the 70S ribosomal complex.</text>
</comment>
<dbReference type="InterPro" id="IPR005225">
    <property type="entry name" value="Small_GTP-bd"/>
</dbReference>
<dbReference type="Proteomes" id="UP000177371">
    <property type="component" value="Unassembled WGS sequence"/>
</dbReference>
<dbReference type="InterPro" id="IPR015760">
    <property type="entry name" value="TIF_IF2"/>
</dbReference>
<evidence type="ECO:0000256" key="2">
    <source>
        <dbReference type="ARBA" id="ARBA00020675"/>
    </source>
</evidence>
<dbReference type="GO" id="GO:0005525">
    <property type="term" value="F:GTP binding"/>
    <property type="evidence" value="ECO:0007669"/>
    <property type="project" value="UniProtKB-KW"/>
</dbReference>
<dbReference type="InterPro" id="IPR027417">
    <property type="entry name" value="P-loop_NTPase"/>
</dbReference>
<keyword evidence="4" id="KW-0547">Nucleotide-binding</keyword>
<dbReference type="InterPro" id="IPR023115">
    <property type="entry name" value="TIF_IF2_dom3"/>
</dbReference>
<reference evidence="10 11" key="1">
    <citation type="journal article" date="2016" name="Nat. Commun.">
        <title>Thousands of microbial genomes shed light on interconnected biogeochemical processes in an aquifer system.</title>
        <authorList>
            <person name="Anantharaman K."/>
            <person name="Brown C.T."/>
            <person name="Hug L.A."/>
            <person name="Sharon I."/>
            <person name="Castelle C.J."/>
            <person name="Probst A.J."/>
            <person name="Thomas B.C."/>
            <person name="Singh A."/>
            <person name="Wilkins M.J."/>
            <person name="Karaoz U."/>
            <person name="Brodie E.L."/>
            <person name="Williams K.H."/>
            <person name="Hubbard S.S."/>
            <person name="Banfield J.F."/>
        </authorList>
    </citation>
    <scope>NUCLEOTIDE SEQUENCE [LARGE SCALE GENOMIC DNA]</scope>
</reference>
<evidence type="ECO:0000313" key="11">
    <source>
        <dbReference type="Proteomes" id="UP000177371"/>
    </source>
</evidence>